<dbReference type="Pfam" id="PF00990">
    <property type="entry name" value="GGDEF"/>
    <property type="match status" value="1"/>
</dbReference>
<evidence type="ECO:0000256" key="5">
    <source>
        <dbReference type="ARBA" id="ARBA00022989"/>
    </source>
</evidence>
<organism evidence="11 12">
    <name type="scientific">Vibrio aestuarianus</name>
    <dbReference type="NCBI Taxonomy" id="28171"/>
    <lineage>
        <taxon>Bacteria</taxon>
        <taxon>Pseudomonadati</taxon>
        <taxon>Pseudomonadota</taxon>
        <taxon>Gammaproteobacteria</taxon>
        <taxon>Vibrionales</taxon>
        <taxon>Vibrionaceae</taxon>
        <taxon>Vibrio</taxon>
    </lineage>
</organism>
<sequence length="851" mass="95056">MPFINQITLRTAVVLPFVMIFLLTIGVIIGVQKYHYEGVVDDLSSKQLTSLTDNVEQHLLSFLDKPFQASLAISHSIGFNHLYTPGNTSKIEQYLLTSFDSLYKTIQQLDVISFGGEQAEFVGFRKENDHEYSLMLQDERTQQNLIIYKGDSINRNIRSTIVDYDPRIRPWYSPVAKSLTSGWSSIYANVDERQEVTLSALAPVFDSSQFIGVVVSDVKINTFNTFLNSLRKQTRANVYIMDQQKRLVAHSNASAVVSWGTNLSPQGERLFAIENANPVIQASAQYVDTHNTLLPSSLSKFETSVDRIRYFNLLTPFKDQYGLHWFIGVSISETDLLGKLPENQQNSWIIGCIVSLIGIGIGLIAFNHVTTPITATASAAKQLAKGDWESAMPKAGKIYEISLLVYSFNEMANNLKASFKALRSQLVYDSLTKLYSREGLIESCEHFNKLNGSLLIIGIDKFRDINDSLGYQQGDQLLVIIAERLRSLFAKNSYIARIGGDEFAIYIPSAKQRYETQAAANNILQMFSAPVAMYNEQVVVNVSIGVVLGNESANMTLSLRNGSIALSNAKLELTHISYYSPEMAEQSRKRTQMLTQIKLAIENQEYIPFYQPIVELTTGKIVGAEALARWVTPSGEIIPPLEFIPIAEESGFIGLIGEQILYKSCLDTIKGIQMGKWDSTFKIHVNLSVNQLSQPDFIEQLEQTLEKTALPPSNLTLEITESRIVDNDPVILENMKSLKQLGIGIAIDDFGTGYSSLAYLHKLPFDCLKIDRAFVSQLAQENTDSSVVAAIINMTRGFNVEIVAEGIETNEQVDLLKQLECVHGQGFLFSKAIPFEDWSTDMVNVKQKSTK</sequence>
<keyword evidence="4 7" id="KW-0812">Transmembrane</keyword>
<dbReference type="Pfam" id="PF00563">
    <property type="entry name" value="EAL"/>
    <property type="match status" value="1"/>
</dbReference>
<dbReference type="GO" id="GO:0005886">
    <property type="term" value="C:plasma membrane"/>
    <property type="evidence" value="ECO:0007669"/>
    <property type="project" value="UniProtKB-SubCell"/>
</dbReference>
<dbReference type="InterPro" id="IPR050706">
    <property type="entry name" value="Cyclic-di-GMP_PDE-like"/>
</dbReference>
<dbReference type="CDD" id="cd06225">
    <property type="entry name" value="HAMP"/>
    <property type="match status" value="1"/>
</dbReference>
<dbReference type="PANTHER" id="PTHR33121">
    <property type="entry name" value="CYCLIC DI-GMP PHOSPHODIESTERASE PDEF"/>
    <property type="match status" value="1"/>
</dbReference>
<dbReference type="PANTHER" id="PTHR33121:SF70">
    <property type="entry name" value="SIGNALING PROTEIN YKOW"/>
    <property type="match status" value="1"/>
</dbReference>
<protein>
    <submittedName>
        <fullName evidence="11">EAL domain-containing protein</fullName>
    </submittedName>
</protein>
<feature type="transmembrane region" description="Helical" evidence="7">
    <location>
        <begin position="12"/>
        <end position="31"/>
    </location>
</feature>
<dbReference type="InterPro" id="IPR029151">
    <property type="entry name" value="Sensor-like_sf"/>
</dbReference>
<evidence type="ECO:0000259" key="9">
    <source>
        <dbReference type="PROSITE" id="PS50885"/>
    </source>
</evidence>
<dbReference type="PROSITE" id="PS50887">
    <property type="entry name" value="GGDEF"/>
    <property type="match status" value="1"/>
</dbReference>
<evidence type="ECO:0000256" key="2">
    <source>
        <dbReference type="ARBA" id="ARBA00004651"/>
    </source>
</evidence>
<dbReference type="SUPFAM" id="SSF55073">
    <property type="entry name" value="Nucleotide cyclase"/>
    <property type="match status" value="1"/>
</dbReference>
<dbReference type="InterPro" id="IPR035919">
    <property type="entry name" value="EAL_sf"/>
</dbReference>
<comment type="subcellular location">
    <subcellularLocation>
        <location evidence="1">Cell inner membrane</location>
    </subcellularLocation>
    <subcellularLocation>
        <location evidence="2">Cell membrane</location>
        <topology evidence="2">Multi-pass membrane protein</topology>
    </subcellularLocation>
</comment>
<evidence type="ECO:0000313" key="12">
    <source>
        <dbReference type="Proteomes" id="UP001140979"/>
    </source>
</evidence>
<comment type="caution">
    <text evidence="11">The sequence shown here is derived from an EMBL/GenBank/DDBJ whole genome shotgun (WGS) entry which is preliminary data.</text>
</comment>
<dbReference type="SUPFAM" id="SSF103190">
    <property type="entry name" value="Sensory domain-like"/>
    <property type="match status" value="1"/>
</dbReference>
<dbReference type="InterPro" id="IPR033479">
    <property type="entry name" value="dCache_1"/>
</dbReference>
<feature type="domain" description="EAL" evidence="8">
    <location>
        <begin position="590"/>
        <end position="846"/>
    </location>
</feature>
<feature type="domain" description="GGDEF" evidence="10">
    <location>
        <begin position="450"/>
        <end position="581"/>
    </location>
</feature>
<dbReference type="InterPro" id="IPR001633">
    <property type="entry name" value="EAL_dom"/>
</dbReference>
<dbReference type="Gene3D" id="3.30.450.20">
    <property type="entry name" value="PAS domain"/>
    <property type="match status" value="1"/>
</dbReference>
<dbReference type="SMART" id="SM00304">
    <property type="entry name" value="HAMP"/>
    <property type="match status" value="1"/>
</dbReference>
<accession>A0A9X4EYX2</accession>
<dbReference type="Pfam" id="PF02743">
    <property type="entry name" value="dCache_1"/>
    <property type="match status" value="1"/>
</dbReference>
<keyword evidence="3" id="KW-1003">Cell membrane</keyword>
<dbReference type="SUPFAM" id="SSF158472">
    <property type="entry name" value="HAMP domain-like"/>
    <property type="match status" value="1"/>
</dbReference>
<dbReference type="AlphaFoldDB" id="A0A9X4EYX2"/>
<dbReference type="NCBIfam" id="TIGR00254">
    <property type="entry name" value="GGDEF"/>
    <property type="match status" value="1"/>
</dbReference>
<dbReference type="CDD" id="cd01948">
    <property type="entry name" value="EAL"/>
    <property type="match status" value="1"/>
</dbReference>
<dbReference type="Proteomes" id="UP001140979">
    <property type="component" value="Unassembled WGS sequence"/>
</dbReference>
<dbReference type="Gene3D" id="3.30.70.270">
    <property type="match status" value="1"/>
</dbReference>
<dbReference type="GO" id="GO:0071111">
    <property type="term" value="F:cyclic-guanylate-specific phosphodiesterase activity"/>
    <property type="evidence" value="ECO:0007669"/>
    <property type="project" value="InterPro"/>
</dbReference>
<dbReference type="InterPro" id="IPR029787">
    <property type="entry name" value="Nucleotide_cyclase"/>
</dbReference>
<dbReference type="RefSeq" id="WP_274683545.1">
    <property type="nucleotide sequence ID" value="NZ_JAKNBA010000025.1"/>
</dbReference>
<dbReference type="SMART" id="SM00267">
    <property type="entry name" value="GGDEF"/>
    <property type="match status" value="1"/>
</dbReference>
<dbReference type="InterPro" id="IPR000160">
    <property type="entry name" value="GGDEF_dom"/>
</dbReference>
<name>A0A9X4EYX2_9VIBR</name>
<dbReference type="GO" id="GO:0007165">
    <property type="term" value="P:signal transduction"/>
    <property type="evidence" value="ECO:0007669"/>
    <property type="project" value="InterPro"/>
</dbReference>
<reference evidence="11" key="1">
    <citation type="submission" date="2022-02" db="EMBL/GenBank/DDBJ databases">
        <title>Emergence and expansion in Europe of a Vibrio aestuarianus clonal complex pathogenic for oysters.</title>
        <authorList>
            <person name="Mesnil A."/>
            <person name="Travers M.-A."/>
        </authorList>
    </citation>
    <scope>NUCLEOTIDE SEQUENCE</scope>
    <source>
        <strain evidence="11">19_064_11T1</strain>
    </source>
</reference>
<dbReference type="SUPFAM" id="SSF141868">
    <property type="entry name" value="EAL domain-like"/>
    <property type="match status" value="1"/>
</dbReference>
<dbReference type="Gene3D" id="3.20.20.450">
    <property type="entry name" value="EAL domain"/>
    <property type="match status" value="1"/>
</dbReference>
<evidence type="ECO:0000256" key="4">
    <source>
        <dbReference type="ARBA" id="ARBA00022692"/>
    </source>
</evidence>
<evidence type="ECO:0000259" key="10">
    <source>
        <dbReference type="PROSITE" id="PS50887"/>
    </source>
</evidence>
<feature type="domain" description="HAMP" evidence="9">
    <location>
        <begin position="367"/>
        <end position="420"/>
    </location>
</feature>
<keyword evidence="5 7" id="KW-1133">Transmembrane helix</keyword>
<evidence type="ECO:0000256" key="3">
    <source>
        <dbReference type="ARBA" id="ARBA00022475"/>
    </source>
</evidence>
<dbReference type="EMBL" id="JAKNBA010000025">
    <property type="protein sequence ID" value="MDE1243230.1"/>
    <property type="molecule type" value="Genomic_DNA"/>
</dbReference>
<evidence type="ECO:0000256" key="6">
    <source>
        <dbReference type="ARBA" id="ARBA00023136"/>
    </source>
</evidence>
<dbReference type="InterPro" id="IPR003660">
    <property type="entry name" value="HAMP_dom"/>
</dbReference>
<evidence type="ECO:0000259" key="8">
    <source>
        <dbReference type="PROSITE" id="PS50883"/>
    </source>
</evidence>
<gene>
    <name evidence="11" type="ORF">L9W94_13930</name>
</gene>
<dbReference type="PROSITE" id="PS50885">
    <property type="entry name" value="HAMP"/>
    <property type="match status" value="1"/>
</dbReference>
<dbReference type="Gene3D" id="6.10.340.10">
    <property type="match status" value="1"/>
</dbReference>
<dbReference type="InterPro" id="IPR043128">
    <property type="entry name" value="Rev_trsase/Diguanyl_cyclase"/>
</dbReference>
<evidence type="ECO:0000256" key="1">
    <source>
        <dbReference type="ARBA" id="ARBA00004533"/>
    </source>
</evidence>
<dbReference type="SMART" id="SM00052">
    <property type="entry name" value="EAL"/>
    <property type="match status" value="1"/>
</dbReference>
<evidence type="ECO:0000313" key="11">
    <source>
        <dbReference type="EMBL" id="MDE1243230.1"/>
    </source>
</evidence>
<dbReference type="CDD" id="cd01949">
    <property type="entry name" value="GGDEF"/>
    <property type="match status" value="1"/>
</dbReference>
<evidence type="ECO:0000256" key="7">
    <source>
        <dbReference type="SAM" id="Phobius"/>
    </source>
</evidence>
<keyword evidence="6 7" id="KW-0472">Membrane</keyword>
<proteinExistence type="predicted"/>
<dbReference type="PROSITE" id="PS50883">
    <property type="entry name" value="EAL"/>
    <property type="match status" value="1"/>
</dbReference>